<evidence type="ECO:0000313" key="3">
    <source>
        <dbReference type="EMBL" id="CRH05938.1"/>
    </source>
</evidence>
<feature type="domain" description="Transposase IS66 central" evidence="1">
    <location>
        <begin position="23"/>
        <end position="61"/>
    </location>
</feature>
<evidence type="ECO:0000259" key="2">
    <source>
        <dbReference type="Pfam" id="PF13817"/>
    </source>
</evidence>
<dbReference type="AlphaFoldDB" id="A0A1S7LHD1"/>
<gene>
    <name evidence="3" type="ORF">MAGMO_1759</name>
</gene>
<reference evidence="3" key="1">
    <citation type="submission" date="2015-04" db="EMBL/GenBank/DDBJ databases">
        <authorList>
            <person name="Syromyatnikov M.Y."/>
            <person name="Popov V.N."/>
        </authorList>
    </citation>
    <scope>NUCLEOTIDE SEQUENCE</scope>
    <source>
        <strain evidence="3">MO-1</strain>
    </source>
</reference>
<accession>A0A1S7LHD1</accession>
<dbReference type="Pfam" id="PF03050">
    <property type="entry name" value="DDE_Tnp_IS66"/>
    <property type="match status" value="1"/>
</dbReference>
<proteinExistence type="predicted"/>
<dbReference type="Pfam" id="PF13817">
    <property type="entry name" value="DDE_Tnp_IS66_C"/>
    <property type="match status" value="1"/>
</dbReference>
<dbReference type="InterPro" id="IPR004291">
    <property type="entry name" value="Transposase_IS66_central"/>
</dbReference>
<organism evidence="3">
    <name type="scientific">Magnetococcus massalia (strain MO-1)</name>
    <dbReference type="NCBI Taxonomy" id="451514"/>
    <lineage>
        <taxon>Bacteria</taxon>
        <taxon>Pseudomonadati</taxon>
        <taxon>Pseudomonadota</taxon>
        <taxon>Magnetococcia</taxon>
        <taxon>Magnetococcales</taxon>
        <taxon>Magnetococcaceae</taxon>
        <taxon>Magnetococcus</taxon>
    </lineage>
</organism>
<dbReference type="InterPro" id="IPR052344">
    <property type="entry name" value="Transposase-related"/>
</dbReference>
<dbReference type="PANTHER" id="PTHR33678:SF1">
    <property type="entry name" value="BLL1576 PROTEIN"/>
    <property type="match status" value="1"/>
</dbReference>
<sequence>MVSHGVEVTYESIRQWCLHFGSAYTEDGRLEIDNNGAENAIRPFVIGRKNWLFSNSVRGVKASANLYGLIETAKGNGMEPFTYLHHIFEKIPTAQTVDDFDALLPWNLNPNMTPKVKPAL</sequence>
<evidence type="ECO:0000259" key="1">
    <source>
        <dbReference type="Pfam" id="PF03050"/>
    </source>
</evidence>
<feature type="domain" description="Transposase IS66 C-terminal" evidence="2">
    <location>
        <begin position="69"/>
        <end position="106"/>
    </location>
</feature>
<dbReference type="PANTHER" id="PTHR33678">
    <property type="entry name" value="BLL1576 PROTEIN"/>
    <property type="match status" value="1"/>
</dbReference>
<dbReference type="InterPro" id="IPR039552">
    <property type="entry name" value="IS66_C"/>
</dbReference>
<name>A0A1S7LHD1_MAGMO</name>
<protein>
    <submittedName>
        <fullName evidence="3">Uncharacterized protein</fullName>
    </submittedName>
</protein>
<dbReference type="EMBL" id="LO017727">
    <property type="protein sequence ID" value="CRH05938.1"/>
    <property type="molecule type" value="Genomic_DNA"/>
</dbReference>